<evidence type="ECO:0000313" key="4">
    <source>
        <dbReference type="EMBL" id="GMF19423.1"/>
    </source>
</evidence>
<dbReference type="OrthoDB" id="95561at2759"/>
<comment type="caution">
    <text evidence="4">The sequence shown here is derived from an EMBL/GenBank/DDBJ whole genome shotgun (WGS) entry which is preliminary data.</text>
</comment>
<accession>A0A9W6TRZ3</accession>
<keyword evidence="5" id="KW-1185">Reference proteome</keyword>
<name>A0A9W6TRZ3_9STRA</name>
<dbReference type="AlphaFoldDB" id="A0A9W6TRZ3"/>
<dbReference type="Pfam" id="PF03221">
    <property type="entry name" value="HTH_Tnp_Tc5"/>
    <property type="match status" value="1"/>
</dbReference>
<protein>
    <submittedName>
        <fullName evidence="4">Unnamed protein product</fullName>
    </submittedName>
</protein>
<evidence type="ECO:0000256" key="1">
    <source>
        <dbReference type="ARBA" id="ARBA00023125"/>
    </source>
</evidence>
<gene>
    <name evidence="4" type="ORF">Plil01_000742100</name>
</gene>
<proteinExistence type="predicted"/>
<evidence type="ECO:0000313" key="5">
    <source>
        <dbReference type="Proteomes" id="UP001165083"/>
    </source>
</evidence>
<reference evidence="4" key="1">
    <citation type="submission" date="2023-04" db="EMBL/GenBank/DDBJ databases">
        <title>Phytophthora lilii NBRC 32176.</title>
        <authorList>
            <person name="Ichikawa N."/>
            <person name="Sato H."/>
            <person name="Tonouchi N."/>
        </authorList>
    </citation>
    <scope>NUCLEOTIDE SEQUENCE</scope>
    <source>
        <strain evidence="4">NBRC 32176</strain>
    </source>
</reference>
<dbReference type="GO" id="GO:0003677">
    <property type="term" value="F:DNA binding"/>
    <property type="evidence" value="ECO:0007669"/>
    <property type="project" value="UniProtKB-KW"/>
</dbReference>
<sequence length="192" mass="22087">MTPEQPKSVRRAKRVYIRLTLGQKVMLCQKAREQPQSRDLEALRVWATEMFNLPKRPSERSIYNILQQEDKLLKLPTSAYEYKKFADPVLEELDQAIVAGFDAMGEDVSSITDTRLIHRSKFFIEAKFPDLPPEKMPGFSKGWAYRFRQRHATRCLAKQIEALNERINEDTTCSSSVPAQTSTPASKHANRS</sequence>
<evidence type="ECO:0000259" key="3">
    <source>
        <dbReference type="Pfam" id="PF03221"/>
    </source>
</evidence>
<keyword evidence="1" id="KW-0238">DNA-binding</keyword>
<evidence type="ECO:0000256" key="2">
    <source>
        <dbReference type="SAM" id="MobiDB-lite"/>
    </source>
</evidence>
<feature type="compositionally biased region" description="Polar residues" evidence="2">
    <location>
        <begin position="170"/>
        <end position="185"/>
    </location>
</feature>
<dbReference type="EMBL" id="BSXW01000343">
    <property type="protein sequence ID" value="GMF19423.1"/>
    <property type="molecule type" value="Genomic_DNA"/>
</dbReference>
<dbReference type="InterPro" id="IPR006600">
    <property type="entry name" value="HTH_CenpB_DNA-bd_dom"/>
</dbReference>
<organism evidence="4 5">
    <name type="scientific">Phytophthora lilii</name>
    <dbReference type="NCBI Taxonomy" id="2077276"/>
    <lineage>
        <taxon>Eukaryota</taxon>
        <taxon>Sar</taxon>
        <taxon>Stramenopiles</taxon>
        <taxon>Oomycota</taxon>
        <taxon>Peronosporomycetes</taxon>
        <taxon>Peronosporales</taxon>
        <taxon>Peronosporaceae</taxon>
        <taxon>Phytophthora</taxon>
    </lineage>
</organism>
<feature type="region of interest" description="Disordered" evidence="2">
    <location>
        <begin position="170"/>
        <end position="192"/>
    </location>
</feature>
<feature type="domain" description="HTH CENPB-type" evidence="3">
    <location>
        <begin position="111"/>
        <end position="151"/>
    </location>
</feature>
<dbReference type="Proteomes" id="UP001165083">
    <property type="component" value="Unassembled WGS sequence"/>
</dbReference>